<keyword evidence="10" id="KW-0812">Transmembrane</keyword>
<organism evidence="11 12">
    <name type="scientific">Centaurea solstitialis</name>
    <name type="common">yellow star-thistle</name>
    <dbReference type="NCBI Taxonomy" id="347529"/>
    <lineage>
        <taxon>Eukaryota</taxon>
        <taxon>Viridiplantae</taxon>
        <taxon>Streptophyta</taxon>
        <taxon>Embryophyta</taxon>
        <taxon>Tracheophyta</taxon>
        <taxon>Spermatophyta</taxon>
        <taxon>Magnoliopsida</taxon>
        <taxon>eudicotyledons</taxon>
        <taxon>Gunneridae</taxon>
        <taxon>Pentapetalae</taxon>
        <taxon>asterids</taxon>
        <taxon>campanulids</taxon>
        <taxon>Asterales</taxon>
        <taxon>Asteraceae</taxon>
        <taxon>Carduoideae</taxon>
        <taxon>Cardueae</taxon>
        <taxon>Centaureinae</taxon>
        <taxon>Centaurea</taxon>
    </lineage>
</organism>
<gene>
    <name evidence="11" type="ORF">OSB04_014713</name>
</gene>
<comment type="cofactor">
    <cofactor evidence="1 8">
        <name>heme</name>
        <dbReference type="ChEBI" id="CHEBI:30413"/>
    </cofactor>
</comment>
<dbReference type="GO" id="GO:0020037">
    <property type="term" value="F:heme binding"/>
    <property type="evidence" value="ECO:0007669"/>
    <property type="project" value="InterPro"/>
</dbReference>
<evidence type="ECO:0000256" key="3">
    <source>
        <dbReference type="ARBA" id="ARBA00022617"/>
    </source>
</evidence>
<evidence type="ECO:0000256" key="2">
    <source>
        <dbReference type="ARBA" id="ARBA00010617"/>
    </source>
</evidence>
<dbReference type="PANTHER" id="PTHR47944">
    <property type="entry name" value="CYTOCHROME P450 98A9"/>
    <property type="match status" value="1"/>
</dbReference>
<dbReference type="PANTHER" id="PTHR47944:SF4">
    <property type="entry name" value="OS09G0441700 PROTEIN"/>
    <property type="match status" value="1"/>
</dbReference>
<sequence>MKTDFMHDFPLLLKTSPNMFPRSLLATLPSLATIPPIIVPIIIIIIMIILFSKFLIKKTSTNQHSLPPGPTPLPFIGCTIQMLLNRPTFRWIHNLMEQFNSPIICIRLGPSTHVIAVSCPNLACEFLKKRDIVFASRPEILSAYLVSDGYRTTALSPFGDQWRKMRRILNHDIFSPRVHKWLQPKRDEEANHFLRFICNQIKKQDNLPGRGLINIRSVSQQFYGNLIRKMIFGTRFFGDGTGDGGAGEEETEHVAAIFTILRYLYAFCITDYFPLLRGKTDFDGHEKMMRTAIQSVRKYQDPLIDERIQMWNDGARKVEDDLLDILIKHENPKLTPEEIKSQIIELMIATIDNPSNAIEWTMGEIIKEPMILKRAIKELDHEVGRDRLVEERDLPQLNYIKACIKETFRLHPFVPFTPPHVSMMDTTIAGYFIPKGSHVMLSRPGLGRNPNVWMNPMRFDPNRHLGVEGNQVVLSDNELRMLSFSTGRRGCPGVELGSTITTMLLARMIQGFTWEVPDNELGIKLVENHYELSLAKPLVVIANPRLPQHLYPKV</sequence>
<evidence type="ECO:0008006" key="13">
    <source>
        <dbReference type="Google" id="ProtNLM"/>
    </source>
</evidence>
<name>A0AA38T5E1_9ASTR</name>
<dbReference type="GO" id="GO:0016705">
    <property type="term" value="F:oxidoreductase activity, acting on paired donors, with incorporation or reduction of molecular oxygen"/>
    <property type="evidence" value="ECO:0007669"/>
    <property type="project" value="InterPro"/>
</dbReference>
<evidence type="ECO:0000256" key="4">
    <source>
        <dbReference type="ARBA" id="ARBA00022723"/>
    </source>
</evidence>
<comment type="caution">
    <text evidence="11">The sequence shown here is derived from an EMBL/GenBank/DDBJ whole genome shotgun (WGS) entry which is preliminary data.</text>
</comment>
<evidence type="ECO:0000313" key="12">
    <source>
        <dbReference type="Proteomes" id="UP001172457"/>
    </source>
</evidence>
<dbReference type="EMBL" id="JARYMX010000004">
    <property type="protein sequence ID" value="KAJ9550668.1"/>
    <property type="molecule type" value="Genomic_DNA"/>
</dbReference>
<dbReference type="PROSITE" id="PS00086">
    <property type="entry name" value="CYTOCHROME_P450"/>
    <property type="match status" value="1"/>
</dbReference>
<keyword evidence="10" id="KW-1133">Transmembrane helix</keyword>
<protein>
    <recommendedName>
        <fullName evidence="13">Cytochrome P450</fullName>
    </recommendedName>
</protein>
<keyword evidence="5 9" id="KW-0560">Oxidoreductase</keyword>
<keyword evidence="12" id="KW-1185">Reference proteome</keyword>
<evidence type="ECO:0000256" key="6">
    <source>
        <dbReference type="ARBA" id="ARBA00023004"/>
    </source>
</evidence>
<dbReference type="GO" id="GO:0044550">
    <property type="term" value="P:secondary metabolite biosynthetic process"/>
    <property type="evidence" value="ECO:0007669"/>
    <property type="project" value="UniProtKB-ARBA"/>
</dbReference>
<keyword evidence="7 9" id="KW-0503">Monooxygenase</keyword>
<evidence type="ECO:0000256" key="9">
    <source>
        <dbReference type="RuleBase" id="RU000461"/>
    </source>
</evidence>
<dbReference type="InterPro" id="IPR001128">
    <property type="entry name" value="Cyt_P450"/>
</dbReference>
<keyword evidence="10" id="KW-0472">Membrane</keyword>
<evidence type="ECO:0000256" key="1">
    <source>
        <dbReference type="ARBA" id="ARBA00001971"/>
    </source>
</evidence>
<dbReference type="InterPro" id="IPR017972">
    <property type="entry name" value="Cyt_P450_CS"/>
</dbReference>
<keyword evidence="3 8" id="KW-0349">Heme</keyword>
<accession>A0AA38T5E1</accession>
<evidence type="ECO:0000256" key="8">
    <source>
        <dbReference type="PIRSR" id="PIRSR602401-1"/>
    </source>
</evidence>
<feature type="transmembrane region" description="Helical" evidence="10">
    <location>
        <begin position="37"/>
        <end position="56"/>
    </location>
</feature>
<dbReference type="InterPro" id="IPR036396">
    <property type="entry name" value="Cyt_P450_sf"/>
</dbReference>
<dbReference type="Pfam" id="PF00067">
    <property type="entry name" value="p450"/>
    <property type="match status" value="1"/>
</dbReference>
<keyword evidence="4 8" id="KW-0479">Metal-binding</keyword>
<evidence type="ECO:0000313" key="11">
    <source>
        <dbReference type="EMBL" id="KAJ9550668.1"/>
    </source>
</evidence>
<evidence type="ECO:0000256" key="10">
    <source>
        <dbReference type="SAM" id="Phobius"/>
    </source>
</evidence>
<dbReference type="GO" id="GO:0005506">
    <property type="term" value="F:iron ion binding"/>
    <property type="evidence" value="ECO:0007669"/>
    <property type="project" value="InterPro"/>
</dbReference>
<dbReference type="AlphaFoldDB" id="A0AA38T5E1"/>
<reference evidence="11" key="1">
    <citation type="submission" date="2023-03" db="EMBL/GenBank/DDBJ databases">
        <title>Chromosome-scale reference genome and RAD-based genetic map of yellow starthistle (Centaurea solstitialis) reveal putative structural variation and QTLs associated with invader traits.</title>
        <authorList>
            <person name="Reatini B."/>
            <person name="Cang F.A."/>
            <person name="Jiang Q."/>
            <person name="Mckibben M.T.W."/>
            <person name="Barker M.S."/>
            <person name="Rieseberg L.H."/>
            <person name="Dlugosch K.M."/>
        </authorList>
    </citation>
    <scope>NUCLEOTIDE SEQUENCE</scope>
    <source>
        <strain evidence="11">CAN-66</strain>
        <tissue evidence="11">Leaf</tissue>
    </source>
</reference>
<evidence type="ECO:0000256" key="5">
    <source>
        <dbReference type="ARBA" id="ARBA00023002"/>
    </source>
</evidence>
<evidence type="ECO:0000256" key="7">
    <source>
        <dbReference type="ARBA" id="ARBA00023033"/>
    </source>
</evidence>
<dbReference type="SUPFAM" id="SSF48264">
    <property type="entry name" value="Cytochrome P450"/>
    <property type="match status" value="1"/>
</dbReference>
<dbReference type="InterPro" id="IPR002401">
    <property type="entry name" value="Cyt_P450_E_grp-I"/>
</dbReference>
<keyword evidence="6 8" id="KW-0408">Iron</keyword>
<dbReference type="GO" id="GO:0004497">
    <property type="term" value="F:monooxygenase activity"/>
    <property type="evidence" value="ECO:0007669"/>
    <property type="project" value="UniProtKB-KW"/>
</dbReference>
<comment type="similarity">
    <text evidence="2 9">Belongs to the cytochrome P450 family.</text>
</comment>
<dbReference type="PRINTS" id="PR00463">
    <property type="entry name" value="EP450I"/>
</dbReference>
<proteinExistence type="inferred from homology"/>
<dbReference type="Proteomes" id="UP001172457">
    <property type="component" value="Chromosome 4"/>
</dbReference>
<dbReference type="Gene3D" id="1.10.630.10">
    <property type="entry name" value="Cytochrome P450"/>
    <property type="match status" value="1"/>
</dbReference>
<feature type="binding site" description="axial binding residue" evidence="8">
    <location>
        <position position="491"/>
    </location>
    <ligand>
        <name>heme</name>
        <dbReference type="ChEBI" id="CHEBI:30413"/>
    </ligand>
    <ligandPart>
        <name>Fe</name>
        <dbReference type="ChEBI" id="CHEBI:18248"/>
    </ligandPart>
</feature>